<name>A0A5C5RKW7_9ACTN</name>
<evidence type="ECO:0008006" key="5">
    <source>
        <dbReference type="Google" id="ProtNLM"/>
    </source>
</evidence>
<sequence length="236" mass="24735">MWTDLARWLRGLRAGLVATGIVLVAAVAGGCVGYTTTHPYYATQGAVVVLPPGAGNPDAGQNPFANLYNSTQFAAVVATNITSESTRDRVAAASGARRDYIIETVAREVRANFAQNAAQIEYTINAPDPDSAKRGAEALTEATREAVRTIQLDSGVPASRLAQLQVTVPAPPAHEVTGGRVIAAMTDAGIAAVIAAAAMVSWRLFRRARADRARSSAARRSPPPMVNREVAGARSD</sequence>
<accession>A0A5C5RKW7</accession>
<keyword evidence="2" id="KW-0812">Transmembrane</keyword>
<protein>
    <recommendedName>
        <fullName evidence="5">Polysaccharide chain length determinant N-terminal domain-containing protein</fullName>
    </recommendedName>
</protein>
<keyword evidence="2" id="KW-0472">Membrane</keyword>
<evidence type="ECO:0000313" key="4">
    <source>
        <dbReference type="Proteomes" id="UP000319792"/>
    </source>
</evidence>
<feature type="transmembrane region" description="Helical" evidence="2">
    <location>
        <begin position="181"/>
        <end position="205"/>
    </location>
</feature>
<gene>
    <name evidence="3" type="ORF">FK268_17755</name>
</gene>
<dbReference type="Proteomes" id="UP000319792">
    <property type="component" value="Unassembled WGS sequence"/>
</dbReference>
<organism evidence="3 4">
    <name type="scientific">Tsukamurella sputi</name>
    <dbReference type="NCBI Taxonomy" id="2591848"/>
    <lineage>
        <taxon>Bacteria</taxon>
        <taxon>Bacillati</taxon>
        <taxon>Actinomycetota</taxon>
        <taxon>Actinomycetes</taxon>
        <taxon>Mycobacteriales</taxon>
        <taxon>Tsukamurellaceae</taxon>
        <taxon>Tsukamurella</taxon>
    </lineage>
</organism>
<dbReference type="RefSeq" id="WP_146436478.1">
    <property type="nucleotide sequence ID" value="NZ_VIGV01000006.1"/>
</dbReference>
<reference evidence="3 4" key="2">
    <citation type="submission" date="2019-08" db="EMBL/GenBank/DDBJ databases">
        <title>Tsukamurella conjunctivitidis sp. nov., Tsukamurella assacharolytica sp. nov. and Tsukamurella sputae sp. nov. isolated from patients with conjunctivitis, bacteraemia (lymphoma) and respiratory infection (sputum) in Hong Kong.</title>
        <authorList>
            <person name="Fok K.M.N."/>
            <person name="Fong J.Y.H."/>
        </authorList>
    </citation>
    <scope>NUCLEOTIDE SEQUENCE [LARGE SCALE GENOMIC DNA]</scope>
    <source>
        <strain evidence="3 4">HKU70</strain>
    </source>
</reference>
<proteinExistence type="predicted"/>
<dbReference type="AlphaFoldDB" id="A0A5C5RKW7"/>
<reference evidence="3 4" key="1">
    <citation type="submission" date="2019-06" db="EMBL/GenBank/DDBJ databases">
        <authorList>
            <person name="Teng J.L.L."/>
            <person name="Lee H.H."/>
            <person name="Lau S.K.P."/>
            <person name="Woo P.C.Y."/>
        </authorList>
    </citation>
    <scope>NUCLEOTIDE SEQUENCE [LARGE SCALE GENOMIC DNA]</scope>
    <source>
        <strain evidence="3 4">HKU70</strain>
    </source>
</reference>
<dbReference type="PROSITE" id="PS51257">
    <property type="entry name" value="PROKAR_LIPOPROTEIN"/>
    <property type="match status" value="1"/>
</dbReference>
<comment type="caution">
    <text evidence="3">The sequence shown here is derived from an EMBL/GenBank/DDBJ whole genome shotgun (WGS) entry which is preliminary data.</text>
</comment>
<evidence type="ECO:0000256" key="2">
    <source>
        <dbReference type="SAM" id="Phobius"/>
    </source>
</evidence>
<dbReference type="OrthoDB" id="4774363at2"/>
<keyword evidence="4" id="KW-1185">Reference proteome</keyword>
<dbReference type="EMBL" id="VIGV01000006">
    <property type="protein sequence ID" value="TWS22851.1"/>
    <property type="molecule type" value="Genomic_DNA"/>
</dbReference>
<evidence type="ECO:0000256" key="1">
    <source>
        <dbReference type="SAM" id="MobiDB-lite"/>
    </source>
</evidence>
<evidence type="ECO:0000313" key="3">
    <source>
        <dbReference type="EMBL" id="TWS22851.1"/>
    </source>
</evidence>
<feature type="region of interest" description="Disordered" evidence="1">
    <location>
        <begin position="212"/>
        <end position="236"/>
    </location>
</feature>
<feature type="transmembrane region" description="Helical" evidence="2">
    <location>
        <begin position="12"/>
        <end position="35"/>
    </location>
</feature>
<keyword evidence="2" id="KW-1133">Transmembrane helix</keyword>